<comment type="caution">
    <text evidence="2">The sequence shown here is derived from an EMBL/GenBank/DDBJ whole genome shotgun (WGS) entry which is preliminary data.</text>
</comment>
<feature type="transmembrane region" description="Helical" evidence="1">
    <location>
        <begin position="25"/>
        <end position="46"/>
    </location>
</feature>
<dbReference type="Pfam" id="PF10317">
    <property type="entry name" value="7TM_GPCR_Srd"/>
    <property type="match status" value="1"/>
</dbReference>
<proteinExistence type="predicted"/>
<gene>
    <name evidence="2" type="ORF">L596_019166</name>
</gene>
<keyword evidence="1" id="KW-1133">Transmembrane helix</keyword>
<sequence length="84" mass="9560">MNFTTIVTSRPQPDDVCVMASFFSALHYTTGTIGILANLFVFYCIFRKSQNSIREYRILLGNSALTDLICTMALMFLQPRQVRS</sequence>
<keyword evidence="1" id="KW-0472">Membrane</keyword>
<dbReference type="OrthoDB" id="5873495at2759"/>
<dbReference type="EMBL" id="AZBU02000005">
    <property type="protein sequence ID" value="TKR78351.1"/>
    <property type="molecule type" value="Genomic_DNA"/>
</dbReference>
<dbReference type="Proteomes" id="UP000298663">
    <property type="component" value="Unassembled WGS sequence"/>
</dbReference>
<dbReference type="AlphaFoldDB" id="A0A4U5N947"/>
<protein>
    <submittedName>
        <fullName evidence="2">Uncharacterized protein</fullName>
    </submittedName>
</protein>
<organism evidence="2 3">
    <name type="scientific">Steinernema carpocapsae</name>
    <name type="common">Entomopathogenic nematode</name>
    <dbReference type="NCBI Taxonomy" id="34508"/>
    <lineage>
        <taxon>Eukaryota</taxon>
        <taxon>Metazoa</taxon>
        <taxon>Ecdysozoa</taxon>
        <taxon>Nematoda</taxon>
        <taxon>Chromadorea</taxon>
        <taxon>Rhabditida</taxon>
        <taxon>Tylenchina</taxon>
        <taxon>Panagrolaimomorpha</taxon>
        <taxon>Strongyloidoidea</taxon>
        <taxon>Steinernematidae</taxon>
        <taxon>Steinernema</taxon>
    </lineage>
</organism>
<name>A0A4U5N947_STECR</name>
<reference evidence="2 3" key="1">
    <citation type="journal article" date="2015" name="Genome Biol.">
        <title>Comparative genomics of Steinernema reveals deeply conserved gene regulatory networks.</title>
        <authorList>
            <person name="Dillman A.R."/>
            <person name="Macchietto M."/>
            <person name="Porter C.F."/>
            <person name="Rogers A."/>
            <person name="Williams B."/>
            <person name="Antoshechkin I."/>
            <person name="Lee M.M."/>
            <person name="Goodwin Z."/>
            <person name="Lu X."/>
            <person name="Lewis E.E."/>
            <person name="Goodrich-Blair H."/>
            <person name="Stock S.P."/>
            <person name="Adams B.J."/>
            <person name="Sternberg P.W."/>
            <person name="Mortazavi A."/>
        </authorList>
    </citation>
    <scope>NUCLEOTIDE SEQUENCE [LARGE SCALE GENOMIC DNA]</scope>
    <source>
        <strain evidence="2 3">ALL</strain>
    </source>
</reference>
<accession>A0A4U5N947</accession>
<feature type="transmembrane region" description="Helical" evidence="1">
    <location>
        <begin position="58"/>
        <end position="77"/>
    </location>
</feature>
<evidence type="ECO:0000256" key="1">
    <source>
        <dbReference type="SAM" id="Phobius"/>
    </source>
</evidence>
<reference evidence="2 3" key="2">
    <citation type="journal article" date="2019" name="G3 (Bethesda)">
        <title>Hybrid Assembly of the Genome of the Entomopathogenic Nematode Steinernema carpocapsae Identifies the X-Chromosome.</title>
        <authorList>
            <person name="Serra L."/>
            <person name="Macchietto M."/>
            <person name="Macias-Munoz A."/>
            <person name="McGill C.J."/>
            <person name="Rodriguez I.M."/>
            <person name="Rodriguez B."/>
            <person name="Murad R."/>
            <person name="Mortazavi A."/>
        </authorList>
    </citation>
    <scope>NUCLEOTIDE SEQUENCE [LARGE SCALE GENOMIC DNA]</scope>
    <source>
        <strain evidence="2 3">ALL</strain>
    </source>
</reference>
<keyword evidence="1" id="KW-0812">Transmembrane</keyword>
<dbReference type="SUPFAM" id="SSF81321">
    <property type="entry name" value="Family A G protein-coupled receptor-like"/>
    <property type="match status" value="1"/>
</dbReference>
<dbReference type="InterPro" id="IPR019421">
    <property type="entry name" value="7TM_GPCR_serpentine_rcpt_Srd"/>
</dbReference>
<evidence type="ECO:0000313" key="2">
    <source>
        <dbReference type="EMBL" id="TKR78351.1"/>
    </source>
</evidence>
<evidence type="ECO:0000313" key="3">
    <source>
        <dbReference type="Proteomes" id="UP000298663"/>
    </source>
</evidence>
<keyword evidence="3" id="KW-1185">Reference proteome</keyword>